<evidence type="ECO:0000313" key="2">
    <source>
        <dbReference type="Proteomes" id="UP000183257"/>
    </source>
</evidence>
<evidence type="ECO:0000313" key="1">
    <source>
        <dbReference type="EMBL" id="SFW15463.1"/>
    </source>
</evidence>
<proteinExistence type="predicted"/>
<dbReference type="CDD" id="cd15482">
    <property type="entry name" value="Sialidase_non-viral"/>
    <property type="match status" value="1"/>
</dbReference>
<name>A0A1K1LX85_9FLAO</name>
<dbReference type="PANTHER" id="PTHR47199:SF2">
    <property type="entry name" value="PHOTOSYSTEM II STABILITY_ASSEMBLY FACTOR HCF136, CHLOROPLASTIC"/>
    <property type="match status" value="1"/>
</dbReference>
<dbReference type="STRING" id="76595.SAMN05660313_00162"/>
<dbReference type="PROSITE" id="PS51257">
    <property type="entry name" value="PROKAR_LIPOPROTEIN"/>
    <property type="match status" value="1"/>
</dbReference>
<accession>A0A1K1LX85</accession>
<reference evidence="2" key="1">
    <citation type="submission" date="2016-11" db="EMBL/GenBank/DDBJ databases">
        <authorList>
            <person name="Varghese N."/>
            <person name="Submissions S."/>
        </authorList>
    </citation>
    <scope>NUCLEOTIDE SEQUENCE [LARGE SCALE GENOMIC DNA]</scope>
    <source>
        <strain evidence="2">DSM 24786</strain>
    </source>
</reference>
<sequence>MKKVIFVLCSLALFACEDKKEVKSFSAVTVKDIYTEKVSIRAIDVLDGSLGFAGSNGIFGSVDLKTDKVLTNVQKYDTILPEFRATAHTATDFFMLSVTNPALLYKTGENGQMELVYTEKGEGVFYDAIKFWNNAEGIAVGDSVDGCLSVIITRDAGATWNKVACASLPEGIAGEGAFAASNTNIAIVGNKTWVASTKGRVYFSNDKGVTWEIYTVPMDGLGETHGIFSIDFYDQNLGFAIGGDFTKPEKNIRNKAITLDGGKTWNLIADGKEPDYKSCVQFVPGRKGNELIAVGFTGISYSKDKGQTWKELSSESFYTIRFVNDTIAYAAGKDRIAKLVFN</sequence>
<organism evidence="1 2">
    <name type="scientific">Cellulophaga fucicola</name>
    <dbReference type="NCBI Taxonomy" id="76595"/>
    <lineage>
        <taxon>Bacteria</taxon>
        <taxon>Pseudomonadati</taxon>
        <taxon>Bacteroidota</taxon>
        <taxon>Flavobacteriia</taxon>
        <taxon>Flavobacteriales</taxon>
        <taxon>Flavobacteriaceae</taxon>
        <taxon>Cellulophaga</taxon>
    </lineage>
</organism>
<keyword evidence="2" id="KW-1185">Reference proteome</keyword>
<dbReference type="OrthoDB" id="9813892at2"/>
<evidence type="ECO:0008006" key="3">
    <source>
        <dbReference type="Google" id="ProtNLM"/>
    </source>
</evidence>
<dbReference type="RefSeq" id="WP_072301860.1">
    <property type="nucleotide sequence ID" value="NZ_FPIY01000001.1"/>
</dbReference>
<gene>
    <name evidence="1" type="ORF">SAMN05660313_00162</name>
</gene>
<protein>
    <recommendedName>
        <fullName evidence="3">Oxidoreductase</fullName>
    </recommendedName>
</protein>
<dbReference type="InterPro" id="IPR015943">
    <property type="entry name" value="WD40/YVTN_repeat-like_dom_sf"/>
</dbReference>
<dbReference type="EMBL" id="FPIY01000001">
    <property type="protein sequence ID" value="SFW15463.1"/>
    <property type="molecule type" value="Genomic_DNA"/>
</dbReference>
<dbReference type="Gene3D" id="2.130.10.10">
    <property type="entry name" value="YVTN repeat-like/Quinoprotein amine dehydrogenase"/>
    <property type="match status" value="1"/>
</dbReference>
<dbReference type="PANTHER" id="PTHR47199">
    <property type="entry name" value="PHOTOSYSTEM II STABILITY/ASSEMBLY FACTOR HCF136, CHLOROPLASTIC"/>
    <property type="match status" value="1"/>
</dbReference>
<dbReference type="Proteomes" id="UP000183257">
    <property type="component" value="Unassembled WGS sequence"/>
</dbReference>
<dbReference type="AlphaFoldDB" id="A0A1K1LX85"/>
<dbReference type="SUPFAM" id="SSF110296">
    <property type="entry name" value="Oligoxyloglucan reducing end-specific cellobiohydrolase"/>
    <property type="match status" value="1"/>
</dbReference>